<keyword evidence="3" id="KW-1185">Reference proteome</keyword>
<dbReference type="Proteomes" id="UP001303046">
    <property type="component" value="Unassembled WGS sequence"/>
</dbReference>
<feature type="region of interest" description="Disordered" evidence="1">
    <location>
        <begin position="21"/>
        <end position="43"/>
    </location>
</feature>
<comment type="caution">
    <text evidence="2">The sequence shown here is derived from an EMBL/GenBank/DDBJ whole genome shotgun (WGS) entry which is preliminary data.</text>
</comment>
<feature type="compositionally biased region" description="Polar residues" evidence="1">
    <location>
        <begin position="34"/>
        <end position="43"/>
    </location>
</feature>
<proteinExistence type="predicted"/>
<sequence>MTSTVRTSYLGSMFRLTSSRPCLSHAHEGRHQETTPSTNDSQDLRTTAITLRYAILWIKRLLQTLNIEMGERKEAASTLPLVLRGEMPSPANGSA</sequence>
<organism evidence="2 3">
    <name type="scientific">Necator americanus</name>
    <name type="common">Human hookworm</name>
    <dbReference type="NCBI Taxonomy" id="51031"/>
    <lineage>
        <taxon>Eukaryota</taxon>
        <taxon>Metazoa</taxon>
        <taxon>Ecdysozoa</taxon>
        <taxon>Nematoda</taxon>
        <taxon>Chromadorea</taxon>
        <taxon>Rhabditida</taxon>
        <taxon>Rhabditina</taxon>
        <taxon>Rhabditomorpha</taxon>
        <taxon>Strongyloidea</taxon>
        <taxon>Ancylostomatidae</taxon>
        <taxon>Bunostominae</taxon>
        <taxon>Necator</taxon>
    </lineage>
</organism>
<evidence type="ECO:0000256" key="1">
    <source>
        <dbReference type="SAM" id="MobiDB-lite"/>
    </source>
</evidence>
<name>A0ABR1CJ64_NECAM</name>
<evidence type="ECO:0000313" key="2">
    <source>
        <dbReference type="EMBL" id="KAK6737628.1"/>
    </source>
</evidence>
<accession>A0ABR1CJ64</accession>
<protein>
    <submittedName>
        <fullName evidence="2">Uncharacterized protein</fullName>
    </submittedName>
</protein>
<reference evidence="2 3" key="1">
    <citation type="submission" date="2023-08" db="EMBL/GenBank/DDBJ databases">
        <title>A Necator americanus chromosomal reference genome.</title>
        <authorList>
            <person name="Ilik V."/>
            <person name="Petrzelkova K.J."/>
            <person name="Pardy F."/>
            <person name="Fuh T."/>
            <person name="Niatou-Singa F.S."/>
            <person name="Gouil Q."/>
            <person name="Baker L."/>
            <person name="Ritchie M.E."/>
            <person name="Jex A.R."/>
            <person name="Gazzola D."/>
            <person name="Li H."/>
            <person name="Toshio Fujiwara R."/>
            <person name="Zhan B."/>
            <person name="Aroian R.V."/>
            <person name="Pafco B."/>
            <person name="Schwarz E.M."/>
        </authorList>
    </citation>
    <scope>NUCLEOTIDE SEQUENCE [LARGE SCALE GENOMIC DNA]</scope>
    <source>
        <strain evidence="2 3">Aroian</strain>
        <tissue evidence="2">Whole animal</tissue>
    </source>
</reference>
<dbReference type="EMBL" id="JAVFWL010000002">
    <property type="protein sequence ID" value="KAK6737628.1"/>
    <property type="molecule type" value="Genomic_DNA"/>
</dbReference>
<evidence type="ECO:0000313" key="3">
    <source>
        <dbReference type="Proteomes" id="UP001303046"/>
    </source>
</evidence>
<gene>
    <name evidence="2" type="primary">Necator_chrII.g7795</name>
    <name evidence="2" type="ORF">RB195_020001</name>
</gene>